<name>A0A401L9X4_ASPAW</name>
<dbReference type="InterPro" id="IPR032675">
    <property type="entry name" value="LRR_dom_sf"/>
</dbReference>
<dbReference type="Gene3D" id="3.80.10.10">
    <property type="entry name" value="Ribonuclease Inhibitor"/>
    <property type="match status" value="1"/>
</dbReference>
<dbReference type="AlphaFoldDB" id="A0A401L9X4"/>
<dbReference type="SUPFAM" id="SSF52047">
    <property type="entry name" value="RNI-like"/>
    <property type="match status" value="1"/>
</dbReference>
<sequence length="342" mass="38365">MFSRQSLEALSDILSDDYFGPLLHTLVLGTDHLTTDLPLKDPVPFEMQMEAPAPCEGLNIDTTKYRTYLADQNNLLSSGLAVAYLSSIFSKAKNCKTLIIDDDHRAWGANFLKRETGVHPTTTLDSLESQDFIASAFQTILIALTASGLRIETFQVYAGCVTVPINPEILSPCPVLRLSPLPFATSLTNLALAVDSGDNYALDSETWPSTLTQFIHRFPRLEKLELTFESRVESRSFHKISQALSLPCLQTLTLSVIDCTEDDLSWIFQKHRKSLQDINLDTVNIIQKGGTWNSLLATIRSQMQLRRLSIENCFQDEEDIIVHGNEMIPSSTSLQCRRHFRP</sequence>
<dbReference type="EMBL" id="BDHI01000030">
    <property type="protein sequence ID" value="GCB28282.1"/>
    <property type="molecule type" value="Genomic_DNA"/>
</dbReference>
<evidence type="ECO:0000313" key="1">
    <source>
        <dbReference type="EMBL" id="GCB28282.1"/>
    </source>
</evidence>
<keyword evidence="2" id="KW-1185">Reference proteome</keyword>
<proteinExistence type="predicted"/>
<evidence type="ECO:0008006" key="3">
    <source>
        <dbReference type="Google" id="ProtNLM"/>
    </source>
</evidence>
<evidence type="ECO:0000313" key="2">
    <source>
        <dbReference type="Proteomes" id="UP000286921"/>
    </source>
</evidence>
<accession>A0A401L9X4</accession>
<gene>
    <name evidence="1" type="ORF">AAWM_11167</name>
</gene>
<organism evidence="1 2">
    <name type="scientific">Aspergillus awamori</name>
    <name type="common">Black koji mold</name>
    <dbReference type="NCBI Taxonomy" id="105351"/>
    <lineage>
        <taxon>Eukaryota</taxon>
        <taxon>Fungi</taxon>
        <taxon>Dikarya</taxon>
        <taxon>Ascomycota</taxon>
        <taxon>Pezizomycotina</taxon>
        <taxon>Eurotiomycetes</taxon>
        <taxon>Eurotiomycetidae</taxon>
        <taxon>Eurotiales</taxon>
        <taxon>Aspergillaceae</taxon>
        <taxon>Aspergillus</taxon>
    </lineage>
</organism>
<reference evidence="1 2" key="1">
    <citation type="submission" date="2016-09" db="EMBL/GenBank/DDBJ databases">
        <title>Aspergillus awamori IFM 58123T.</title>
        <authorList>
            <person name="Kusuya Y."/>
            <person name="Shimizu M."/>
            <person name="Takahashi H."/>
            <person name="Yaguchi T."/>
        </authorList>
    </citation>
    <scope>NUCLEOTIDE SEQUENCE [LARGE SCALE GENOMIC DNA]</scope>
    <source>
        <strain evidence="1 2">IFM 58123</strain>
    </source>
</reference>
<dbReference type="Proteomes" id="UP000286921">
    <property type="component" value="Unassembled WGS sequence"/>
</dbReference>
<dbReference type="STRING" id="105351.A0A401L9X4"/>
<comment type="caution">
    <text evidence="1">The sequence shown here is derived from an EMBL/GenBank/DDBJ whole genome shotgun (WGS) entry which is preliminary data.</text>
</comment>
<protein>
    <recommendedName>
        <fullName evidence="3">F-box domain-containing protein</fullName>
    </recommendedName>
</protein>